<dbReference type="EMBL" id="JACRTD010000009">
    <property type="protein sequence ID" value="MBC8586288.1"/>
    <property type="molecule type" value="Genomic_DNA"/>
</dbReference>
<feature type="transmembrane region" description="Helical" evidence="6">
    <location>
        <begin position="12"/>
        <end position="31"/>
    </location>
</feature>
<evidence type="ECO:0000259" key="7">
    <source>
        <dbReference type="PROSITE" id="PS50883"/>
    </source>
</evidence>
<keyword evidence="4 6" id="KW-1133">Transmembrane helix</keyword>
<dbReference type="PANTHER" id="PTHR33121:SF70">
    <property type="entry name" value="SIGNALING PROTEIN YKOW"/>
    <property type="match status" value="1"/>
</dbReference>
<evidence type="ECO:0000256" key="2">
    <source>
        <dbReference type="ARBA" id="ARBA00022475"/>
    </source>
</evidence>
<keyword evidence="3 6" id="KW-0812">Transmembrane</keyword>
<dbReference type="CDD" id="cd12912">
    <property type="entry name" value="PDC2_MCP_like"/>
    <property type="match status" value="1"/>
</dbReference>
<dbReference type="Proteomes" id="UP000623678">
    <property type="component" value="Unassembled WGS sequence"/>
</dbReference>
<dbReference type="CDD" id="cd01949">
    <property type="entry name" value="GGDEF"/>
    <property type="match status" value="1"/>
</dbReference>
<dbReference type="PROSITE" id="PS50887">
    <property type="entry name" value="GGDEF"/>
    <property type="match status" value="1"/>
</dbReference>
<gene>
    <name evidence="9" type="ORF">H8705_11925</name>
</gene>
<evidence type="ECO:0000256" key="4">
    <source>
        <dbReference type="ARBA" id="ARBA00022989"/>
    </source>
</evidence>
<dbReference type="PROSITE" id="PS50883">
    <property type="entry name" value="EAL"/>
    <property type="match status" value="1"/>
</dbReference>
<dbReference type="SUPFAM" id="SSF55073">
    <property type="entry name" value="Nucleotide cyclase"/>
    <property type="match status" value="1"/>
</dbReference>
<dbReference type="GO" id="GO:0071111">
    <property type="term" value="F:cyclic-guanylate-specific phosphodiesterase activity"/>
    <property type="evidence" value="ECO:0007669"/>
    <property type="project" value="InterPro"/>
</dbReference>
<accession>A0A926IJ32</accession>
<dbReference type="RefSeq" id="WP_262396010.1">
    <property type="nucleotide sequence ID" value="NZ_JACRTD010000009.1"/>
</dbReference>
<dbReference type="Gene3D" id="3.20.20.450">
    <property type="entry name" value="EAL domain"/>
    <property type="match status" value="1"/>
</dbReference>
<dbReference type="SMART" id="SM00052">
    <property type="entry name" value="EAL"/>
    <property type="match status" value="1"/>
</dbReference>
<evidence type="ECO:0000256" key="6">
    <source>
        <dbReference type="SAM" id="Phobius"/>
    </source>
</evidence>
<dbReference type="SMART" id="SM00267">
    <property type="entry name" value="GGDEF"/>
    <property type="match status" value="1"/>
</dbReference>
<dbReference type="InterPro" id="IPR043128">
    <property type="entry name" value="Rev_trsase/Diguanyl_cyclase"/>
</dbReference>
<dbReference type="SUPFAM" id="SSF141868">
    <property type="entry name" value="EAL domain-like"/>
    <property type="match status" value="1"/>
</dbReference>
<feature type="transmembrane region" description="Helical" evidence="6">
    <location>
        <begin position="287"/>
        <end position="308"/>
    </location>
</feature>
<dbReference type="InterPro" id="IPR050706">
    <property type="entry name" value="Cyclic-di-GMP_PDE-like"/>
</dbReference>
<protein>
    <submittedName>
        <fullName evidence="9">EAL domain-containing protein</fullName>
    </submittedName>
</protein>
<keyword evidence="2" id="KW-1003">Cell membrane</keyword>
<dbReference type="InterPro" id="IPR000160">
    <property type="entry name" value="GGDEF_dom"/>
</dbReference>
<comment type="subcellular location">
    <subcellularLocation>
        <location evidence="1">Cell membrane</location>
        <topology evidence="1">Multi-pass membrane protein</topology>
    </subcellularLocation>
</comment>
<dbReference type="Pfam" id="PF00563">
    <property type="entry name" value="EAL"/>
    <property type="match status" value="1"/>
</dbReference>
<proteinExistence type="predicted"/>
<reference evidence="9" key="1">
    <citation type="submission" date="2020-08" db="EMBL/GenBank/DDBJ databases">
        <title>Genome public.</title>
        <authorList>
            <person name="Liu C."/>
            <person name="Sun Q."/>
        </authorList>
    </citation>
    <scope>NUCLEOTIDE SEQUENCE</scope>
    <source>
        <strain evidence="9">NSJ-64</strain>
    </source>
</reference>
<dbReference type="InterPro" id="IPR001633">
    <property type="entry name" value="EAL_dom"/>
</dbReference>
<organism evidence="9 10">
    <name type="scientific">Youxingia wuxianensis</name>
    <dbReference type="NCBI Taxonomy" id="2763678"/>
    <lineage>
        <taxon>Bacteria</taxon>
        <taxon>Bacillati</taxon>
        <taxon>Bacillota</taxon>
        <taxon>Clostridia</taxon>
        <taxon>Eubacteriales</taxon>
        <taxon>Oscillospiraceae</taxon>
        <taxon>Youxingia</taxon>
    </lineage>
</organism>
<evidence type="ECO:0000259" key="8">
    <source>
        <dbReference type="PROSITE" id="PS50887"/>
    </source>
</evidence>
<dbReference type="AlphaFoldDB" id="A0A926IJ32"/>
<name>A0A926IJ32_9FIRM</name>
<dbReference type="Gene3D" id="3.30.70.270">
    <property type="match status" value="1"/>
</dbReference>
<keyword evidence="10" id="KW-1185">Reference proteome</keyword>
<dbReference type="Pfam" id="PF02743">
    <property type="entry name" value="dCache_1"/>
    <property type="match status" value="1"/>
</dbReference>
<dbReference type="CDD" id="cd01948">
    <property type="entry name" value="EAL"/>
    <property type="match status" value="1"/>
</dbReference>
<dbReference type="Pfam" id="PF00990">
    <property type="entry name" value="GGDEF"/>
    <property type="match status" value="1"/>
</dbReference>
<dbReference type="Gene3D" id="3.30.450.20">
    <property type="entry name" value="PAS domain"/>
    <property type="match status" value="1"/>
</dbReference>
<evidence type="ECO:0000313" key="10">
    <source>
        <dbReference type="Proteomes" id="UP000623678"/>
    </source>
</evidence>
<dbReference type="InterPro" id="IPR035919">
    <property type="entry name" value="EAL_sf"/>
</dbReference>
<feature type="domain" description="GGDEF" evidence="8">
    <location>
        <begin position="352"/>
        <end position="483"/>
    </location>
</feature>
<sequence>MTLGKKGILLKPILLLIAAVLGLVFTGGWYLHAVQTTLAQETKGYLSEVAQQGARLVSKQIESDLETLEGISAVMGSEKTFDIQEQVSRLNRQKFSRRFLRMGIISVSGIAYTTDGETMDFSDREYYQRAMAGFSTVSDRLIDRIGGGVINVYAVPIYHYSGQLPVGVLFATFDTGFLVDTLDVSTFDGEGYSYIIDADGEIVIETHHPKGIEGAKNLFDIVEKDDGFSKQEEDAIRENLKKKQDGGFSYQYEGEKRYLNYTPIGINDWFVLSVVSADVITKRSLQMSLLTLFACFVVAAAFLGLLIYNMRREKKNREKLRQLAYKDRLTGGRNWNKFLLDAQEILASSSEYHYAMIIFDIDKFKVFNDLFGHDAGNEMLCFIWGILKDWAQEGEVFARVSSDNFGALIRYTEPHQLEQRLHTLADQICGASGGNHQYEIILSFGVYLIHDKTLDVSRIRDRATIAKRRIKGSHENKISYYDEQLRSEIIREKAIEDQMEAALENQEFQVYFQPKVFLSTKKIAGAEALIRWEHPQKGLLLPGDFLPVFEKNEFVIRLDNYVLDQVCQRISRWLEQGYTPIPVAVNISRVNLHDSQFVAKVKETAARWKVPPKLIELELTESAAQEFKDTQQLAQMMEELQQDGFRIAMDDFGTGYSSLNLLKDLPVDVLKLDREFFAAQPQTSRSQTVIRDVILMAKHLHIMVVAEGVETKEQLDLLDGTGCDIVQGFYFAQPMSAEEFERQIF</sequence>
<evidence type="ECO:0000256" key="5">
    <source>
        <dbReference type="ARBA" id="ARBA00023136"/>
    </source>
</evidence>
<dbReference type="InterPro" id="IPR033479">
    <property type="entry name" value="dCache_1"/>
</dbReference>
<dbReference type="NCBIfam" id="TIGR00254">
    <property type="entry name" value="GGDEF"/>
    <property type="match status" value="1"/>
</dbReference>
<comment type="caution">
    <text evidence="9">The sequence shown here is derived from an EMBL/GenBank/DDBJ whole genome shotgun (WGS) entry which is preliminary data.</text>
</comment>
<dbReference type="GO" id="GO:0005886">
    <property type="term" value="C:plasma membrane"/>
    <property type="evidence" value="ECO:0007669"/>
    <property type="project" value="UniProtKB-SubCell"/>
</dbReference>
<dbReference type="PANTHER" id="PTHR33121">
    <property type="entry name" value="CYCLIC DI-GMP PHOSPHODIESTERASE PDEF"/>
    <property type="match status" value="1"/>
</dbReference>
<evidence type="ECO:0000256" key="1">
    <source>
        <dbReference type="ARBA" id="ARBA00004651"/>
    </source>
</evidence>
<feature type="domain" description="EAL" evidence="7">
    <location>
        <begin position="492"/>
        <end position="745"/>
    </location>
</feature>
<evidence type="ECO:0000313" key="9">
    <source>
        <dbReference type="EMBL" id="MBC8586288.1"/>
    </source>
</evidence>
<keyword evidence="5 6" id="KW-0472">Membrane</keyword>
<dbReference type="InterPro" id="IPR029787">
    <property type="entry name" value="Nucleotide_cyclase"/>
</dbReference>
<evidence type="ECO:0000256" key="3">
    <source>
        <dbReference type="ARBA" id="ARBA00022692"/>
    </source>
</evidence>